<dbReference type="RefSeq" id="WP_380232439.1">
    <property type="nucleotide sequence ID" value="NZ_JBHSVH010000002.1"/>
</dbReference>
<dbReference type="InterPro" id="IPR036412">
    <property type="entry name" value="HAD-like_sf"/>
</dbReference>
<dbReference type="Proteomes" id="UP001596435">
    <property type="component" value="Unassembled WGS sequence"/>
</dbReference>
<accession>A0ABW2G615</accession>
<gene>
    <name evidence="1" type="ORF">ACFQMG_29295</name>
</gene>
<proteinExistence type="predicted"/>
<dbReference type="Gene3D" id="3.40.50.1000">
    <property type="entry name" value="HAD superfamily/HAD-like"/>
    <property type="match status" value="1"/>
</dbReference>
<comment type="caution">
    <text evidence="1">The sequence shown here is derived from an EMBL/GenBank/DDBJ whole genome shotgun (WGS) entry which is preliminary data.</text>
</comment>
<keyword evidence="2" id="KW-1185">Reference proteome</keyword>
<dbReference type="SUPFAM" id="SSF56784">
    <property type="entry name" value="HAD-like"/>
    <property type="match status" value="1"/>
</dbReference>
<evidence type="ECO:0000313" key="2">
    <source>
        <dbReference type="Proteomes" id="UP001596435"/>
    </source>
</evidence>
<protein>
    <submittedName>
        <fullName evidence="1">Uncharacterized protein</fullName>
    </submittedName>
</protein>
<reference evidence="2" key="1">
    <citation type="journal article" date="2019" name="Int. J. Syst. Evol. Microbiol.">
        <title>The Global Catalogue of Microorganisms (GCM) 10K type strain sequencing project: providing services to taxonomists for standard genome sequencing and annotation.</title>
        <authorList>
            <consortium name="The Broad Institute Genomics Platform"/>
            <consortium name="The Broad Institute Genome Sequencing Center for Infectious Disease"/>
            <person name="Wu L."/>
            <person name="Ma J."/>
        </authorList>
    </citation>
    <scope>NUCLEOTIDE SEQUENCE [LARGE SCALE GENOMIC DNA]</scope>
    <source>
        <strain evidence="2">CGMCC 1.12859</strain>
    </source>
</reference>
<evidence type="ECO:0000313" key="1">
    <source>
        <dbReference type="EMBL" id="MFC7183647.1"/>
    </source>
</evidence>
<sequence length="157" mass="16132">MMTQTAQVAPAADNDQGDHGMLTQARRRAAFFDLRHNLLASGSAPAVREAAARHRSAGDLLVCVTADPPPGGATTHGTGLAADLVLYAGAPSAAAGSEVVVEAMVRLGLDAAQCFAYGDHREGLTILRVVGNPRVVGGDPLMAELARDSGWPVLPTP</sequence>
<name>A0ABW2G615_9ACTN</name>
<dbReference type="InterPro" id="IPR023214">
    <property type="entry name" value="HAD_sf"/>
</dbReference>
<dbReference type="EMBL" id="JBHTAJ010000074">
    <property type="protein sequence ID" value="MFC7183647.1"/>
    <property type="molecule type" value="Genomic_DNA"/>
</dbReference>
<organism evidence="1 2">
    <name type="scientific">Kitasatospora paranensis</name>
    <dbReference type="NCBI Taxonomy" id="258053"/>
    <lineage>
        <taxon>Bacteria</taxon>
        <taxon>Bacillati</taxon>
        <taxon>Actinomycetota</taxon>
        <taxon>Actinomycetes</taxon>
        <taxon>Kitasatosporales</taxon>
        <taxon>Streptomycetaceae</taxon>
        <taxon>Kitasatospora</taxon>
    </lineage>
</organism>